<name>A0ABP8M3C0_9BACT</name>
<protein>
    <recommendedName>
        <fullName evidence="3">Gliding motility lipoprotein GldH</fullName>
    </recommendedName>
</protein>
<comment type="caution">
    <text evidence="1">The sequence shown here is derived from an EMBL/GenBank/DDBJ whole genome shotgun (WGS) entry which is preliminary data.</text>
</comment>
<dbReference type="Proteomes" id="UP001501508">
    <property type="component" value="Unassembled WGS sequence"/>
</dbReference>
<dbReference type="Pfam" id="PF14109">
    <property type="entry name" value="GldH_lipo"/>
    <property type="match status" value="1"/>
</dbReference>
<gene>
    <name evidence="1" type="ORF">GCM10023091_32910</name>
</gene>
<keyword evidence="2" id="KW-1185">Reference proteome</keyword>
<evidence type="ECO:0000313" key="2">
    <source>
        <dbReference type="Proteomes" id="UP001501508"/>
    </source>
</evidence>
<dbReference type="InterPro" id="IPR020018">
    <property type="entry name" value="Motility-assoc_lipoprot_GldH"/>
</dbReference>
<accession>A0ABP8M3C0</accession>
<reference evidence="2" key="1">
    <citation type="journal article" date="2019" name="Int. J. Syst. Evol. Microbiol.">
        <title>The Global Catalogue of Microorganisms (GCM) 10K type strain sequencing project: providing services to taxonomists for standard genome sequencing and annotation.</title>
        <authorList>
            <consortium name="The Broad Institute Genomics Platform"/>
            <consortium name="The Broad Institute Genome Sequencing Center for Infectious Disease"/>
            <person name="Wu L."/>
            <person name="Ma J."/>
        </authorList>
    </citation>
    <scope>NUCLEOTIDE SEQUENCE [LARGE SCALE GENOMIC DNA]</scope>
    <source>
        <strain evidence="2">JCM 31920</strain>
    </source>
</reference>
<proteinExistence type="predicted"/>
<evidence type="ECO:0008006" key="3">
    <source>
        <dbReference type="Google" id="ProtNLM"/>
    </source>
</evidence>
<sequence>MLLKSAWGILFSLVLPGLALVGCDRKTIYKSHEEIKDAQWYADVKPRFTVNIEDTTARYNVYYLLRNAVQYPYYNLYLTRKISGPDNRVLSHDLVELKISDEITGKPYGKGLGDLFDQKIPFLENHTFPASGQYTFEISQSMRQNPLPFIMSIGICVEKAK</sequence>
<dbReference type="EMBL" id="BAABEY010000030">
    <property type="protein sequence ID" value="GAA4443773.1"/>
    <property type="molecule type" value="Genomic_DNA"/>
</dbReference>
<organism evidence="1 2">
    <name type="scientific">Ravibacter arvi</name>
    <dbReference type="NCBI Taxonomy" id="2051041"/>
    <lineage>
        <taxon>Bacteria</taxon>
        <taxon>Pseudomonadati</taxon>
        <taxon>Bacteroidota</taxon>
        <taxon>Cytophagia</taxon>
        <taxon>Cytophagales</taxon>
        <taxon>Spirosomataceae</taxon>
        <taxon>Ravibacter</taxon>
    </lineage>
</organism>
<dbReference type="RefSeq" id="WP_345031192.1">
    <property type="nucleotide sequence ID" value="NZ_BAABEY010000030.1"/>
</dbReference>
<dbReference type="NCBIfam" id="TIGR03511">
    <property type="entry name" value="GldH_lipo"/>
    <property type="match status" value="1"/>
</dbReference>
<dbReference type="PROSITE" id="PS51257">
    <property type="entry name" value="PROKAR_LIPOPROTEIN"/>
    <property type="match status" value="1"/>
</dbReference>
<evidence type="ECO:0000313" key="1">
    <source>
        <dbReference type="EMBL" id="GAA4443773.1"/>
    </source>
</evidence>